<name>A0AAW0F805_9APHY</name>
<dbReference type="GO" id="GO:0004197">
    <property type="term" value="F:cysteine-type endopeptidase activity"/>
    <property type="evidence" value="ECO:0007669"/>
    <property type="project" value="InterPro"/>
</dbReference>
<evidence type="ECO:0000256" key="1">
    <source>
        <dbReference type="ARBA" id="ARBA00009005"/>
    </source>
</evidence>
<feature type="region of interest" description="Disordered" evidence="2">
    <location>
        <begin position="300"/>
        <end position="323"/>
    </location>
</feature>
<protein>
    <recommendedName>
        <fullName evidence="3">Peptidase C14 caspase domain-containing protein</fullName>
    </recommendedName>
</protein>
<comment type="caution">
    <text evidence="4">The sequence shown here is derived from an EMBL/GenBank/DDBJ whole genome shotgun (WGS) entry which is preliminary data.</text>
</comment>
<organism evidence="4 5">
    <name type="scientific">Cerrena zonata</name>
    <dbReference type="NCBI Taxonomy" id="2478898"/>
    <lineage>
        <taxon>Eukaryota</taxon>
        <taxon>Fungi</taxon>
        <taxon>Dikarya</taxon>
        <taxon>Basidiomycota</taxon>
        <taxon>Agaricomycotina</taxon>
        <taxon>Agaricomycetes</taxon>
        <taxon>Polyporales</taxon>
        <taxon>Cerrenaceae</taxon>
        <taxon>Cerrena</taxon>
    </lineage>
</organism>
<reference evidence="4 5" key="1">
    <citation type="submission" date="2022-09" db="EMBL/GenBank/DDBJ databases">
        <authorList>
            <person name="Palmer J.M."/>
        </authorList>
    </citation>
    <scope>NUCLEOTIDE SEQUENCE [LARGE SCALE GENOMIC DNA]</scope>
    <source>
        <strain evidence="4 5">DSM 7382</strain>
    </source>
</reference>
<evidence type="ECO:0000256" key="2">
    <source>
        <dbReference type="SAM" id="MobiDB-lite"/>
    </source>
</evidence>
<dbReference type="GO" id="GO:0005737">
    <property type="term" value="C:cytoplasm"/>
    <property type="evidence" value="ECO:0007669"/>
    <property type="project" value="TreeGrafter"/>
</dbReference>
<dbReference type="PANTHER" id="PTHR48104">
    <property type="entry name" value="METACASPASE-4"/>
    <property type="match status" value="1"/>
</dbReference>
<dbReference type="InterPro" id="IPR011600">
    <property type="entry name" value="Pept_C14_caspase"/>
</dbReference>
<dbReference type="Pfam" id="PF00656">
    <property type="entry name" value="Peptidase_C14"/>
    <property type="match status" value="1"/>
</dbReference>
<dbReference type="GO" id="GO:0006508">
    <property type="term" value="P:proteolysis"/>
    <property type="evidence" value="ECO:0007669"/>
    <property type="project" value="InterPro"/>
</dbReference>
<evidence type="ECO:0000313" key="5">
    <source>
        <dbReference type="Proteomes" id="UP001385951"/>
    </source>
</evidence>
<evidence type="ECO:0000259" key="3">
    <source>
        <dbReference type="Pfam" id="PF00656"/>
    </source>
</evidence>
<dbReference type="Proteomes" id="UP001385951">
    <property type="component" value="Unassembled WGS sequence"/>
</dbReference>
<accession>A0AAW0F805</accession>
<sequence>MIVPAAHRRPIRRALSIAVRYEHLAERGAEWVLEGTHHDPPKIHKLLTEVYKWREPEDEITILCDYPPNEYILPTRDNIVKAMKNLVRGAEPGDEFIFHFSGHGGQVPNYDGTEKDGLDEVIYPFDVILDMDNQPSNYILDDDIHDILVDSLPGGARMIMIFDSCHSGTAADLDNDASDFCWSPLVTSPRTRLGNGPFVKQPKVLKKRGEEEYDGQQLSSPVLTSWNDYSRSAQSETQPYVTCWSACKDEQLTYEWIQGGLFVEIFTQTLRRNPHPTHRQLHASLIQQFNNLYSAYLKVQNGSSSDTESEPPTPPPYPQLSGNRRIPADMTFVF</sequence>
<dbReference type="Gene3D" id="3.40.50.12660">
    <property type="match status" value="1"/>
</dbReference>
<dbReference type="AlphaFoldDB" id="A0AAW0F805"/>
<evidence type="ECO:0000313" key="4">
    <source>
        <dbReference type="EMBL" id="KAK7676785.1"/>
    </source>
</evidence>
<dbReference type="InterPro" id="IPR050452">
    <property type="entry name" value="Metacaspase"/>
</dbReference>
<dbReference type="PANTHER" id="PTHR48104:SF30">
    <property type="entry name" value="METACASPASE-1"/>
    <property type="match status" value="1"/>
</dbReference>
<keyword evidence="5" id="KW-1185">Reference proteome</keyword>
<comment type="similarity">
    <text evidence="1">Belongs to the peptidase C14B family.</text>
</comment>
<feature type="domain" description="Peptidase C14 caspase" evidence="3">
    <location>
        <begin position="13"/>
        <end position="285"/>
    </location>
</feature>
<proteinExistence type="inferred from homology"/>
<gene>
    <name evidence="4" type="ORF">QCA50_020253</name>
</gene>
<dbReference type="EMBL" id="JASBNA010000104">
    <property type="protein sequence ID" value="KAK7676785.1"/>
    <property type="molecule type" value="Genomic_DNA"/>
</dbReference>